<name>A0ACB5S774_9PEZI</name>
<comment type="caution">
    <text evidence="1">The sequence shown here is derived from an EMBL/GenBank/DDBJ whole genome shotgun (WGS) entry which is preliminary data.</text>
</comment>
<keyword evidence="2" id="KW-1185">Reference proteome</keyword>
<sequence>MFFAPIIAATMAIVGPVAASPYSYRTLAARQAELCNGTVALNTTTSVYTVQSGDNLIAIAESFNRGVCDVARANAIGDIDLIFAGQNLTIPAQVCDPDSTTCLVDNTTPTATCINGGPGFYTIVSGDTLTTIAENKFNITLASLVAANAATLPDPDVIEVGQLINVPVCESSQCFIQPYVYQNKTLVQLAKEYETSVGQILSLNANFNGTLVPTVGQTITLPSKCGAYPAYPSKK</sequence>
<reference evidence="1" key="1">
    <citation type="submission" date="2024-09" db="EMBL/GenBank/DDBJ databases">
        <title>Draft Genome Sequences of Neofusicoccum parvum.</title>
        <authorList>
            <person name="Ashida A."/>
            <person name="Camagna M."/>
            <person name="Tanaka A."/>
            <person name="Takemoto D."/>
        </authorList>
    </citation>
    <scope>NUCLEOTIDE SEQUENCE</scope>
    <source>
        <strain evidence="1">PPO83</strain>
    </source>
</reference>
<organism evidence="1 2">
    <name type="scientific">Neofusicoccum parvum</name>
    <dbReference type="NCBI Taxonomy" id="310453"/>
    <lineage>
        <taxon>Eukaryota</taxon>
        <taxon>Fungi</taxon>
        <taxon>Dikarya</taxon>
        <taxon>Ascomycota</taxon>
        <taxon>Pezizomycotina</taxon>
        <taxon>Dothideomycetes</taxon>
        <taxon>Dothideomycetes incertae sedis</taxon>
        <taxon>Botryosphaeriales</taxon>
        <taxon>Botryosphaeriaceae</taxon>
        <taxon>Neofusicoccum</taxon>
    </lineage>
</organism>
<proteinExistence type="predicted"/>
<dbReference type="Proteomes" id="UP001165186">
    <property type="component" value="Unassembled WGS sequence"/>
</dbReference>
<accession>A0ACB5S774</accession>
<protein>
    <submittedName>
        <fullName evidence="1">Peptidoglycan-binding Lysin subgroup</fullName>
    </submittedName>
</protein>
<dbReference type="EMBL" id="BSXG01000050">
    <property type="protein sequence ID" value="GME28657.1"/>
    <property type="molecule type" value="Genomic_DNA"/>
</dbReference>
<evidence type="ECO:0000313" key="1">
    <source>
        <dbReference type="EMBL" id="GME28657.1"/>
    </source>
</evidence>
<gene>
    <name evidence="1" type="primary">g8095</name>
    <name evidence="1" type="ORF">NpPPO83_00008095</name>
</gene>
<evidence type="ECO:0000313" key="2">
    <source>
        <dbReference type="Proteomes" id="UP001165186"/>
    </source>
</evidence>